<keyword evidence="1" id="KW-1133">Transmembrane helix</keyword>
<protein>
    <submittedName>
        <fullName evidence="2">Uncharacterized protein</fullName>
    </submittedName>
</protein>
<comment type="caution">
    <text evidence="2">The sequence shown here is derived from an EMBL/GenBank/DDBJ whole genome shotgun (WGS) entry which is preliminary data.</text>
</comment>
<proteinExistence type="predicted"/>
<organism evidence="2 3">
    <name type="scientific">Steinernema carpocapsae</name>
    <name type="common">Entomopathogenic nematode</name>
    <dbReference type="NCBI Taxonomy" id="34508"/>
    <lineage>
        <taxon>Eukaryota</taxon>
        <taxon>Metazoa</taxon>
        <taxon>Ecdysozoa</taxon>
        <taxon>Nematoda</taxon>
        <taxon>Chromadorea</taxon>
        <taxon>Rhabditida</taxon>
        <taxon>Tylenchina</taxon>
        <taxon>Panagrolaimomorpha</taxon>
        <taxon>Strongyloidoidea</taxon>
        <taxon>Steinernematidae</taxon>
        <taxon>Steinernema</taxon>
    </lineage>
</organism>
<keyword evidence="1" id="KW-0812">Transmembrane</keyword>
<reference evidence="2 3" key="1">
    <citation type="journal article" date="2015" name="Genome Biol.">
        <title>Comparative genomics of Steinernema reveals deeply conserved gene regulatory networks.</title>
        <authorList>
            <person name="Dillman A.R."/>
            <person name="Macchietto M."/>
            <person name="Porter C.F."/>
            <person name="Rogers A."/>
            <person name="Williams B."/>
            <person name="Antoshechkin I."/>
            <person name="Lee M.M."/>
            <person name="Goodwin Z."/>
            <person name="Lu X."/>
            <person name="Lewis E.E."/>
            <person name="Goodrich-Blair H."/>
            <person name="Stock S.P."/>
            <person name="Adams B.J."/>
            <person name="Sternberg P.W."/>
            <person name="Mortazavi A."/>
        </authorList>
    </citation>
    <scope>NUCLEOTIDE SEQUENCE [LARGE SCALE GENOMIC DNA]</scope>
    <source>
        <strain evidence="2 3">ALL</strain>
    </source>
</reference>
<evidence type="ECO:0000256" key="1">
    <source>
        <dbReference type="SAM" id="Phobius"/>
    </source>
</evidence>
<dbReference type="AlphaFoldDB" id="A0A4U8UM76"/>
<accession>A0A4U8UM76</accession>
<keyword evidence="3" id="KW-1185">Reference proteome</keyword>
<sequence length="77" mass="9494">MPFGYKLEFSTIIRLLREDQMLHFVFLPTDFLEFLFPLAFFILQRDACFKFLWLWQCLASNEDMNFWNLVQFLVFQI</sequence>
<reference evidence="2 3" key="2">
    <citation type="journal article" date="2019" name="G3 (Bethesda)">
        <title>Hybrid Assembly of the Genome of the Entomopathogenic Nematode Steinernema carpocapsae Identifies the X-Chromosome.</title>
        <authorList>
            <person name="Serra L."/>
            <person name="Macchietto M."/>
            <person name="Macias-Munoz A."/>
            <person name="McGill C.J."/>
            <person name="Rodriguez I.M."/>
            <person name="Rodriguez B."/>
            <person name="Murad R."/>
            <person name="Mortazavi A."/>
        </authorList>
    </citation>
    <scope>NUCLEOTIDE SEQUENCE [LARGE SCALE GENOMIC DNA]</scope>
    <source>
        <strain evidence="2 3">ALL</strain>
    </source>
</reference>
<evidence type="ECO:0000313" key="3">
    <source>
        <dbReference type="Proteomes" id="UP000298663"/>
    </source>
</evidence>
<gene>
    <name evidence="2" type="ORF">L596_001810</name>
</gene>
<name>A0A4U8UM76_STECR</name>
<feature type="transmembrane region" description="Helical" evidence="1">
    <location>
        <begin position="20"/>
        <end position="43"/>
    </location>
</feature>
<dbReference type="Proteomes" id="UP000298663">
    <property type="component" value="Unassembled WGS sequence"/>
</dbReference>
<keyword evidence="1" id="KW-0472">Membrane</keyword>
<dbReference type="EMBL" id="AZBU02000001">
    <property type="protein sequence ID" value="TMS34170.1"/>
    <property type="molecule type" value="Genomic_DNA"/>
</dbReference>
<evidence type="ECO:0000313" key="2">
    <source>
        <dbReference type="EMBL" id="TMS34170.1"/>
    </source>
</evidence>